<evidence type="ECO:0000259" key="1">
    <source>
        <dbReference type="Pfam" id="PF09537"/>
    </source>
</evidence>
<proteinExistence type="predicted"/>
<evidence type="ECO:0000313" key="3">
    <source>
        <dbReference type="Proteomes" id="UP000271339"/>
    </source>
</evidence>
<gene>
    <name evidence="2" type="ORF">BXY75_2056</name>
</gene>
<evidence type="ECO:0000313" key="2">
    <source>
        <dbReference type="EMBL" id="RMA58681.1"/>
    </source>
</evidence>
<protein>
    <submittedName>
        <fullName evidence="2">Uncharacterized protein (TIGR02284 family)</fullName>
    </submittedName>
</protein>
<reference evidence="2 3" key="1">
    <citation type="submission" date="2018-10" db="EMBL/GenBank/DDBJ databases">
        <title>Genomic Encyclopedia of Archaeal and Bacterial Type Strains, Phase II (KMG-II): from individual species to whole genera.</title>
        <authorList>
            <person name="Goeker M."/>
        </authorList>
    </citation>
    <scope>NUCLEOTIDE SEQUENCE [LARGE SCALE GENOMIC DNA]</scope>
    <source>
        <strain evidence="2 3">DSM 23424</strain>
    </source>
</reference>
<accession>A0A3L9YDE9</accession>
<feature type="domain" description="DUF2383" evidence="1">
    <location>
        <begin position="19"/>
        <end position="125"/>
    </location>
</feature>
<dbReference type="NCBIfam" id="TIGR02284">
    <property type="entry name" value="PA2169 family four-helix-bundle protein"/>
    <property type="match status" value="1"/>
</dbReference>
<dbReference type="PIRSF" id="PIRSF029477">
    <property type="entry name" value="UCP029477"/>
    <property type="match status" value="1"/>
</dbReference>
<dbReference type="OrthoDB" id="282393at2"/>
<sequence length="161" mass="18111">MKTTKEKADENIHENLVGNLQGLLEKNYDAEKGFTKAMQDSKNQQLKNFLKHQAAQHARFATELDHEIRSLNETPKESGSTAGTLHRAWIGVKTAFTSDNDEAVLEECIRGEKACAEDYEETLNENRFSPNISSVLNNQLSQIKQTVSKVKSLEDIADSWS</sequence>
<dbReference type="InterPro" id="IPR012347">
    <property type="entry name" value="Ferritin-like"/>
</dbReference>
<dbReference type="AlphaFoldDB" id="A0A3L9YDE9"/>
<dbReference type="InterPro" id="IPR019052">
    <property type="entry name" value="DUF2383"/>
</dbReference>
<name>A0A3L9YDE9_9FLAO</name>
<dbReference type="Pfam" id="PF09537">
    <property type="entry name" value="DUF2383"/>
    <property type="match status" value="1"/>
</dbReference>
<dbReference type="SUPFAM" id="SSF47240">
    <property type="entry name" value="Ferritin-like"/>
    <property type="match status" value="1"/>
</dbReference>
<dbReference type="RefSeq" id="WP_121907629.1">
    <property type="nucleotide sequence ID" value="NZ_REFC01000013.1"/>
</dbReference>
<dbReference type="EMBL" id="REFC01000013">
    <property type="protein sequence ID" value="RMA58681.1"/>
    <property type="molecule type" value="Genomic_DNA"/>
</dbReference>
<dbReference type="InterPro" id="IPR009078">
    <property type="entry name" value="Ferritin-like_SF"/>
</dbReference>
<dbReference type="Gene3D" id="1.20.1260.10">
    <property type="match status" value="1"/>
</dbReference>
<dbReference type="InterPro" id="IPR011971">
    <property type="entry name" value="CHP02284"/>
</dbReference>
<dbReference type="InterPro" id="IPR016920">
    <property type="entry name" value="UCP029477"/>
</dbReference>
<dbReference type="Proteomes" id="UP000271339">
    <property type="component" value="Unassembled WGS sequence"/>
</dbReference>
<comment type="caution">
    <text evidence="2">The sequence shown here is derived from an EMBL/GenBank/DDBJ whole genome shotgun (WGS) entry which is preliminary data.</text>
</comment>
<keyword evidence="3" id="KW-1185">Reference proteome</keyword>
<organism evidence="2 3">
    <name type="scientific">Ulvibacter antarcticus</name>
    <dbReference type="NCBI Taxonomy" id="442714"/>
    <lineage>
        <taxon>Bacteria</taxon>
        <taxon>Pseudomonadati</taxon>
        <taxon>Bacteroidota</taxon>
        <taxon>Flavobacteriia</taxon>
        <taxon>Flavobacteriales</taxon>
        <taxon>Flavobacteriaceae</taxon>
        <taxon>Ulvibacter</taxon>
    </lineage>
</organism>